<evidence type="ECO:0000313" key="3">
    <source>
        <dbReference type="EMBL" id="CRK83428.1"/>
    </source>
</evidence>
<accession>A0A0U1P011</accession>
<dbReference type="InterPro" id="IPR014820">
    <property type="entry name" value="PriCT_1"/>
</dbReference>
<evidence type="ECO:0000259" key="1">
    <source>
        <dbReference type="Pfam" id="PF08708"/>
    </source>
</evidence>
<dbReference type="Pfam" id="PF09250">
    <property type="entry name" value="Prim-Pol"/>
    <property type="match status" value="1"/>
</dbReference>
<gene>
    <name evidence="3" type="ORF">BN000_03396</name>
</gene>
<sequence>MSKKKSAIGSSAENSFPKNIIPNIPNFKIVKHIFPDTKIIKLIGYSALNHEQDKPLRYKKAKAPVEKGFNDLTKPGLTDAEIENWLSQNGWIGLVIPTGIDVIDIDDKQEGQLIFKALQEATLNFQAIETVNGYQFIFKSSGRISKQRASFLMAGGFIGDYRLGGKGQIVLPTRNTPGRNWIHICNKELSETPIFFDSIKKANKEDRPFPIPVRESLDGRNDVLYNHCCRLIEFGYKKVEIAFILSFLNQNFFLPPLDKDEFNNTIKSASKHVPSGAVYSKSLSPIQKNENSEVDDEKRTQAQLLIEIGADVEFFHTKEGEVFAHYKVNNHIETRSIKSSGFKLWLTKEFYQEFQRPPGSQALADALSVFEAKGVFDGEQYNIYTRVAEHGNAIYVDLCNENWEAVEITAEGWKVVSNPPVIFHRSSNMVAMPVPARDGSLEELKPFINFRNEKEWKLIVAWLLAALRPGSPYPILTIQGEQGSAKSTNTKILSSLIDPSAIPLRTIPTNERDLAIAAKNSWVLAFDNLSGLSNGMSDAFCKLSTGGGLSTRKLYSDDEETIFNIMRPVILNGIDDIAKRQDLLDRSLVLFLPAIPPNERKDEKTFWVNFDEVKPRVLGALFDVVSGALRELPNIKLVTKPRMADFALWVTAAESALKWTKGSFMAVYDENRNEAIEQGLESDPVGVAVQAFMKNRFFWEDTVEKTLTELTSFVGDEKTKYTNAWPTSRKLKERLRRIAPALRAKGIIFTDLGRKSTGSILKFEKKGETSSSSTLITQSPQNQLFDGVEVV</sequence>
<evidence type="ECO:0000313" key="4">
    <source>
        <dbReference type="Proteomes" id="UP000199087"/>
    </source>
</evidence>
<protein>
    <recommendedName>
        <fullName evidence="5">DNA primase/polymerase bifunctional N-terminal domain-containing protein</fullName>
    </recommendedName>
</protein>
<dbReference type="InterPro" id="IPR015330">
    <property type="entry name" value="DNA_primase/pol_bifunc_N"/>
</dbReference>
<dbReference type="SUPFAM" id="SSF56747">
    <property type="entry name" value="Prim-pol domain"/>
    <property type="match status" value="1"/>
</dbReference>
<dbReference type="OrthoDB" id="266913at2"/>
<feature type="domain" description="Primase C-terminal 1" evidence="1">
    <location>
        <begin position="219"/>
        <end position="274"/>
    </location>
</feature>
<feature type="domain" description="DNA primase/polymerase bifunctional N-terminal" evidence="2">
    <location>
        <begin position="59"/>
        <end position="192"/>
    </location>
</feature>
<dbReference type="STRING" id="1499688.BN000_03396"/>
<keyword evidence="4" id="KW-1185">Reference proteome</keyword>
<evidence type="ECO:0008006" key="5">
    <source>
        <dbReference type="Google" id="ProtNLM"/>
    </source>
</evidence>
<dbReference type="Pfam" id="PF08708">
    <property type="entry name" value="PriCT_1"/>
    <property type="match status" value="1"/>
</dbReference>
<dbReference type="EMBL" id="CVRB01000003">
    <property type="protein sequence ID" value="CRK83428.1"/>
    <property type="molecule type" value="Genomic_DNA"/>
</dbReference>
<name>A0A0U1P011_9BACI</name>
<evidence type="ECO:0000259" key="2">
    <source>
        <dbReference type="Pfam" id="PF09250"/>
    </source>
</evidence>
<dbReference type="AlphaFoldDB" id="A0A0U1P011"/>
<organism evidence="3 4">
    <name type="scientific">Neobacillus massiliamazoniensis</name>
    <dbReference type="NCBI Taxonomy" id="1499688"/>
    <lineage>
        <taxon>Bacteria</taxon>
        <taxon>Bacillati</taxon>
        <taxon>Bacillota</taxon>
        <taxon>Bacilli</taxon>
        <taxon>Bacillales</taxon>
        <taxon>Bacillaceae</taxon>
        <taxon>Neobacillus</taxon>
    </lineage>
</organism>
<reference evidence="4" key="1">
    <citation type="submission" date="2015-05" db="EMBL/GenBank/DDBJ databases">
        <authorList>
            <person name="Urmite Genomes"/>
        </authorList>
    </citation>
    <scope>NUCLEOTIDE SEQUENCE [LARGE SCALE GENOMIC DNA]</scope>
    <source>
        <strain evidence="4">LF1</strain>
    </source>
</reference>
<proteinExistence type="predicted"/>
<dbReference type="RefSeq" id="WP_090635923.1">
    <property type="nucleotide sequence ID" value="NZ_CVRB01000003.1"/>
</dbReference>
<dbReference type="Proteomes" id="UP000199087">
    <property type="component" value="Unassembled WGS sequence"/>
</dbReference>